<dbReference type="InterPro" id="IPR036291">
    <property type="entry name" value="NAD(P)-bd_dom_sf"/>
</dbReference>
<evidence type="ECO:0000256" key="2">
    <source>
        <dbReference type="ARBA" id="ARBA00023002"/>
    </source>
</evidence>
<evidence type="ECO:0000313" key="6">
    <source>
        <dbReference type="Proteomes" id="UP001140272"/>
    </source>
</evidence>
<organism evidence="5 6">
    <name type="scientific">Mycolicibacterium rufum</name>
    <dbReference type="NCBI Taxonomy" id="318424"/>
    <lineage>
        <taxon>Bacteria</taxon>
        <taxon>Bacillati</taxon>
        <taxon>Actinomycetota</taxon>
        <taxon>Actinomycetes</taxon>
        <taxon>Mycobacteriales</taxon>
        <taxon>Mycobacteriaceae</taxon>
        <taxon>Mycolicibacterium</taxon>
    </lineage>
</organism>
<name>A0A9X2YFP9_9MYCO</name>
<dbReference type="Pfam" id="PF13561">
    <property type="entry name" value="adh_short_C2"/>
    <property type="match status" value="1"/>
</dbReference>
<dbReference type="SUPFAM" id="SSF51735">
    <property type="entry name" value="NAD(P)-binding Rossmann-fold domains"/>
    <property type="match status" value="1"/>
</dbReference>
<protein>
    <submittedName>
        <fullName evidence="5">SDR family oxidoreductase</fullName>
    </submittedName>
</protein>
<dbReference type="PANTHER" id="PTHR24321">
    <property type="entry name" value="DEHYDROGENASES, SHORT CHAIN"/>
    <property type="match status" value="1"/>
</dbReference>
<dbReference type="PROSITE" id="PS00061">
    <property type="entry name" value="ADH_SHORT"/>
    <property type="match status" value="1"/>
</dbReference>
<dbReference type="InterPro" id="IPR057326">
    <property type="entry name" value="KR_dom"/>
</dbReference>
<comment type="similarity">
    <text evidence="1">Belongs to the short-chain dehydrogenases/reductases (SDR) family.</text>
</comment>
<proteinExistence type="inferred from homology"/>
<keyword evidence="3" id="KW-0520">NAD</keyword>
<comment type="caution">
    <text evidence="5">The sequence shown here is derived from an EMBL/GenBank/DDBJ whole genome shotgun (WGS) entry which is preliminary data.</text>
</comment>
<evidence type="ECO:0000256" key="3">
    <source>
        <dbReference type="ARBA" id="ARBA00023027"/>
    </source>
</evidence>
<reference evidence="5" key="2">
    <citation type="journal article" date="2022" name="BMC Genomics">
        <title>Comparative genome analysis of mycobacteria focusing on tRNA and non-coding RNA.</title>
        <authorList>
            <person name="Behra P.R.K."/>
            <person name="Pettersson B.M.F."/>
            <person name="Ramesh M."/>
            <person name="Das S."/>
            <person name="Dasgupta S."/>
            <person name="Kirsebom L.A."/>
        </authorList>
    </citation>
    <scope>NUCLEOTIDE SEQUENCE</scope>
    <source>
        <strain evidence="5">DSM 45406</strain>
    </source>
</reference>
<evidence type="ECO:0000313" key="5">
    <source>
        <dbReference type="EMBL" id="MCV7072649.1"/>
    </source>
</evidence>
<keyword evidence="2" id="KW-0560">Oxidoreductase</keyword>
<dbReference type="GO" id="GO:0016491">
    <property type="term" value="F:oxidoreductase activity"/>
    <property type="evidence" value="ECO:0007669"/>
    <property type="project" value="UniProtKB-KW"/>
</dbReference>
<dbReference type="Proteomes" id="UP001140272">
    <property type="component" value="Unassembled WGS sequence"/>
</dbReference>
<dbReference type="InterPro" id="IPR020904">
    <property type="entry name" value="Sc_DH/Rdtase_CS"/>
</dbReference>
<evidence type="ECO:0000256" key="1">
    <source>
        <dbReference type="ARBA" id="ARBA00006484"/>
    </source>
</evidence>
<gene>
    <name evidence="5" type="ORF">H7H73_22080</name>
</gene>
<accession>A0A9X2YFP9</accession>
<dbReference type="CDD" id="cd05233">
    <property type="entry name" value="SDR_c"/>
    <property type="match status" value="1"/>
</dbReference>
<dbReference type="FunFam" id="3.40.50.720:FF:000084">
    <property type="entry name" value="Short-chain dehydrogenase reductase"/>
    <property type="match status" value="1"/>
</dbReference>
<dbReference type="SMART" id="SM00822">
    <property type="entry name" value="PKS_KR"/>
    <property type="match status" value="1"/>
</dbReference>
<feature type="domain" description="Ketoreductase" evidence="4">
    <location>
        <begin position="58"/>
        <end position="234"/>
    </location>
</feature>
<dbReference type="Gene3D" id="3.40.50.720">
    <property type="entry name" value="NAD(P)-binding Rossmann-like Domain"/>
    <property type="match status" value="1"/>
</dbReference>
<dbReference type="EMBL" id="JACKRN010000735">
    <property type="protein sequence ID" value="MCV7072649.1"/>
    <property type="molecule type" value="Genomic_DNA"/>
</dbReference>
<dbReference type="PANTHER" id="PTHR24321:SF8">
    <property type="entry name" value="ESTRADIOL 17-BETA-DEHYDROGENASE 8-RELATED"/>
    <property type="match status" value="1"/>
</dbReference>
<dbReference type="PRINTS" id="PR00080">
    <property type="entry name" value="SDRFAMILY"/>
</dbReference>
<dbReference type="PRINTS" id="PR00081">
    <property type="entry name" value="GDHRDH"/>
</dbReference>
<evidence type="ECO:0000259" key="4">
    <source>
        <dbReference type="SMART" id="SM00822"/>
    </source>
</evidence>
<sequence length="315" mass="31933">MIPPRGNGAGDGRHGHTIQISVGGWSGIGGAVAHEESQTGAASGDVSHTVPVNGLVGKGVLVTGAASGIGEATVRRLVAEGATVVGMDLAADPPDLGDTVTVLRGDVLDGSSVRAAVEEVVERAGRLDGVVHSAGVGGGGPVHLLPDEEWDRVIDVNLTGTFVVMRAALTQMTAQERVHGERGAIVTLSSIEGLEGTAGGSAYNASKGGVVLLTKNAAIDYGPSGIRVNAICPGFIETPLFDSVMGLAGMDGPREGLRHEHKLRRFGRPDEVAAVAAFLLSSDAGFVSGQAIAVDGGYTAGRDHQITDLMGLGEQ</sequence>
<reference evidence="5" key="1">
    <citation type="submission" date="2020-07" db="EMBL/GenBank/DDBJ databases">
        <authorList>
            <person name="Pettersson B.M.F."/>
            <person name="Behra P.R.K."/>
            <person name="Ramesh M."/>
            <person name="Das S."/>
            <person name="Dasgupta S."/>
            <person name="Kirsebom L.A."/>
        </authorList>
    </citation>
    <scope>NUCLEOTIDE SEQUENCE</scope>
    <source>
        <strain evidence="5">DSM 45406</strain>
    </source>
</reference>
<dbReference type="InterPro" id="IPR002347">
    <property type="entry name" value="SDR_fam"/>
</dbReference>
<dbReference type="AlphaFoldDB" id="A0A9X2YFP9"/>